<dbReference type="PROSITE" id="PS50949">
    <property type="entry name" value="HTH_GNTR"/>
    <property type="match status" value="1"/>
</dbReference>
<dbReference type="Gene3D" id="3.40.1410.10">
    <property type="entry name" value="Chorismate lyase-like"/>
    <property type="match status" value="1"/>
</dbReference>
<dbReference type="PANTHER" id="PTHR44846:SF1">
    <property type="entry name" value="MANNOSYL-D-GLYCERATE TRANSPORT_METABOLISM SYSTEM REPRESSOR MNGR-RELATED"/>
    <property type="match status" value="1"/>
</dbReference>
<dbReference type="InterPro" id="IPR028978">
    <property type="entry name" value="Chorismate_lyase_/UTRA_dom_sf"/>
</dbReference>
<dbReference type="InterPro" id="IPR036390">
    <property type="entry name" value="WH_DNA-bd_sf"/>
</dbReference>
<dbReference type="InterPro" id="IPR000524">
    <property type="entry name" value="Tscrpt_reg_HTH_GntR"/>
</dbReference>
<evidence type="ECO:0000256" key="3">
    <source>
        <dbReference type="ARBA" id="ARBA00023163"/>
    </source>
</evidence>
<feature type="domain" description="HTH gntR-type" evidence="4">
    <location>
        <begin position="34"/>
        <end position="102"/>
    </location>
</feature>
<dbReference type="Pfam" id="PF07702">
    <property type="entry name" value="UTRA"/>
    <property type="match status" value="1"/>
</dbReference>
<keyword evidence="2" id="KW-0238">DNA-binding</keyword>
<dbReference type="GO" id="GO:0045892">
    <property type="term" value="P:negative regulation of DNA-templated transcription"/>
    <property type="evidence" value="ECO:0007669"/>
    <property type="project" value="TreeGrafter"/>
</dbReference>
<dbReference type="Gene3D" id="1.10.10.10">
    <property type="entry name" value="Winged helix-like DNA-binding domain superfamily/Winged helix DNA-binding domain"/>
    <property type="match status" value="1"/>
</dbReference>
<evidence type="ECO:0000256" key="2">
    <source>
        <dbReference type="ARBA" id="ARBA00023125"/>
    </source>
</evidence>
<dbReference type="InterPro" id="IPR050679">
    <property type="entry name" value="Bact_HTH_transcr_reg"/>
</dbReference>
<dbReference type="SMART" id="SM00866">
    <property type="entry name" value="UTRA"/>
    <property type="match status" value="1"/>
</dbReference>
<dbReference type="GO" id="GO:0003677">
    <property type="term" value="F:DNA binding"/>
    <property type="evidence" value="ECO:0007669"/>
    <property type="project" value="UniProtKB-KW"/>
</dbReference>
<protein>
    <submittedName>
        <fullName evidence="5">GntR family transcriptional regulator</fullName>
    </submittedName>
</protein>
<gene>
    <name evidence="5" type="ORF">EAT49_06170</name>
</gene>
<dbReference type="InterPro" id="IPR011663">
    <property type="entry name" value="UTRA"/>
</dbReference>
<dbReference type="Pfam" id="PF00392">
    <property type="entry name" value="GntR"/>
    <property type="match status" value="1"/>
</dbReference>
<keyword evidence="6" id="KW-1185">Reference proteome</keyword>
<evidence type="ECO:0000259" key="4">
    <source>
        <dbReference type="PROSITE" id="PS50949"/>
    </source>
</evidence>
<proteinExistence type="predicted"/>
<dbReference type="PRINTS" id="PR00035">
    <property type="entry name" value="HTHGNTR"/>
</dbReference>
<dbReference type="SUPFAM" id="SSF46785">
    <property type="entry name" value="Winged helix' DNA-binding domain"/>
    <property type="match status" value="1"/>
</dbReference>
<accession>A0A3N2R6B3</accession>
<evidence type="ECO:0000313" key="5">
    <source>
        <dbReference type="EMBL" id="ROU02886.1"/>
    </source>
</evidence>
<dbReference type="CDD" id="cd07377">
    <property type="entry name" value="WHTH_GntR"/>
    <property type="match status" value="1"/>
</dbReference>
<name>A0A3N2R6B3_9RHOB</name>
<dbReference type="GO" id="GO:0003700">
    <property type="term" value="F:DNA-binding transcription factor activity"/>
    <property type="evidence" value="ECO:0007669"/>
    <property type="project" value="InterPro"/>
</dbReference>
<sequence length="262" mass="28353">MTSAKHTTGTMAPTKGESHAMLDVVSNRLIARQGPLRERLRLAITSAIEDGTLPANEPLPSERDLATRLGVSRSTVRACIKDLAESGLVRTRHGAGTMVTGPIPKALTRLSGFTEDARARGLVPSTDVLERRIGPIQPDLAMRCGLPLGTAMLSLVRLRRADGEPLSFEKVVVPVDVVGRDYDGRGSLYERLEAVGARPRRILQTLEAVAAEREIARHLGIATGSPVLHISQVGYDSRGRAVEESTGWYRGDRYRYVGEVAG</sequence>
<dbReference type="InterPro" id="IPR036388">
    <property type="entry name" value="WH-like_DNA-bd_sf"/>
</dbReference>
<dbReference type="SMART" id="SM00345">
    <property type="entry name" value="HTH_GNTR"/>
    <property type="match status" value="1"/>
</dbReference>
<evidence type="ECO:0000256" key="1">
    <source>
        <dbReference type="ARBA" id="ARBA00023015"/>
    </source>
</evidence>
<dbReference type="Proteomes" id="UP000268016">
    <property type="component" value="Unassembled WGS sequence"/>
</dbReference>
<evidence type="ECO:0000313" key="6">
    <source>
        <dbReference type="Proteomes" id="UP000268016"/>
    </source>
</evidence>
<comment type="caution">
    <text evidence="5">The sequence shown here is derived from an EMBL/GenBank/DDBJ whole genome shotgun (WGS) entry which is preliminary data.</text>
</comment>
<dbReference type="OrthoDB" id="9808698at2"/>
<dbReference type="PANTHER" id="PTHR44846">
    <property type="entry name" value="MANNOSYL-D-GLYCERATE TRANSPORT/METABOLISM SYSTEM REPRESSOR MNGR-RELATED"/>
    <property type="match status" value="1"/>
</dbReference>
<organism evidence="5 6">
    <name type="scientific">Histidinibacterium lentulum</name>
    <dbReference type="NCBI Taxonomy" id="2480588"/>
    <lineage>
        <taxon>Bacteria</taxon>
        <taxon>Pseudomonadati</taxon>
        <taxon>Pseudomonadota</taxon>
        <taxon>Alphaproteobacteria</taxon>
        <taxon>Rhodobacterales</taxon>
        <taxon>Paracoccaceae</taxon>
        <taxon>Histidinibacterium</taxon>
    </lineage>
</organism>
<keyword evidence="1" id="KW-0805">Transcription regulation</keyword>
<dbReference type="SUPFAM" id="SSF64288">
    <property type="entry name" value="Chorismate lyase-like"/>
    <property type="match status" value="1"/>
</dbReference>
<keyword evidence="3" id="KW-0804">Transcription</keyword>
<dbReference type="AlphaFoldDB" id="A0A3N2R6B3"/>
<dbReference type="EMBL" id="RDRB01000003">
    <property type="protein sequence ID" value="ROU02886.1"/>
    <property type="molecule type" value="Genomic_DNA"/>
</dbReference>
<reference evidence="5 6" key="1">
    <citation type="submission" date="2018-10" db="EMBL/GenBank/DDBJ databases">
        <title>Histidinibacterium lentulum gen. nov., sp. nov., a marine bacterium from the culture broth of Picochlorum sp. 122.</title>
        <authorList>
            <person name="Wang G."/>
        </authorList>
    </citation>
    <scope>NUCLEOTIDE SEQUENCE [LARGE SCALE GENOMIC DNA]</scope>
    <source>
        <strain evidence="5 6">B17</strain>
    </source>
</reference>